<keyword evidence="3" id="KW-1185">Reference proteome</keyword>
<dbReference type="AlphaFoldDB" id="G4CLR1"/>
<dbReference type="STRING" id="1030841.HMPREF9370_0020"/>
<dbReference type="EMBL" id="AGAZ01000002">
    <property type="protein sequence ID" value="EGZ51269.1"/>
    <property type="molecule type" value="Genomic_DNA"/>
</dbReference>
<gene>
    <name evidence="2" type="ORF">HMPREF9370_0020</name>
</gene>
<evidence type="ECO:0000256" key="1">
    <source>
        <dbReference type="SAM" id="MobiDB-lite"/>
    </source>
</evidence>
<dbReference type="InterPro" id="IPR001343">
    <property type="entry name" value="Hemolysn_Ca-bd"/>
</dbReference>
<evidence type="ECO:0000313" key="2">
    <source>
        <dbReference type="EMBL" id="EGZ51269.1"/>
    </source>
</evidence>
<feature type="region of interest" description="Disordered" evidence="1">
    <location>
        <begin position="336"/>
        <end position="357"/>
    </location>
</feature>
<reference evidence="2 3" key="1">
    <citation type="submission" date="2011-06" db="EMBL/GenBank/DDBJ databases">
        <authorList>
            <person name="Muzny D."/>
            <person name="Qin X."/>
            <person name="Deng J."/>
            <person name="Jiang H."/>
            <person name="Liu Y."/>
            <person name="Qu J."/>
            <person name="Song X.-Z."/>
            <person name="Zhang L."/>
            <person name="Thornton R."/>
            <person name="Coyle M."/>
            <person name="Francisco L."/>
            <person name="Jackson L."/>
            <person name="Javaid M."/>
            <person name="Korchina V."/>
            <person name="Kovar C."/>
            <person name="Mata R."/>
            <person name="Mathew T."/>
            <person name="Ngo R."/>
            <person name="Nguyen L."/>
            <person name="Nguyen N."/>
            <person name="Okwuonu G."/>
            <person name="Ongeri F."/>
            <person name="Pham C."/>
            <person name="Simmons D."/>
            <person name="Wilczek-Boney K."/>
            <person name="Hale W."/>
            <person name="Jakkamsetti A."/>
            <person name="Pham P."/>
            <person name="Ruth R."/>
            <person name="San Lucas F."/>
            <person name="Warren J."/>
            <person name="Zhang J."/>
            <person name="Zhao Z."/>
            <person name="Zhou C."/>
            <person name="Zhu D."/>
            <person name="Lee S."/>
            <person name="Bess C."/>
            <person name="Blankenburg K."/>
            <person name="Forbes L."/>
            <person name="Fu Q."/>
            <person name="Gubbala S."/>
            <person name="Hirani K."/>
            <person name="Jayaseelan J.C."/>
            <person name="Lara F."/>
            <person name="Munidasa M."/>
            <person name="Palculict T."/>
            <person name="Patil S."/>
            <person name="Pu L.-L."/>
            <person name="Saada N."/>
            <person name="Tang L."/>
            <person name="Weissenberger G."/>
            <person name="Zhu Y."/>
            <person name="Hemphill L."/>
            <person name="Shang Y."/>
            <person name="Youmans B."/>
            <person name="Ayvaz T."/>
            <person name="Ross M."/>
            <person name="Santibanez J."/>
            <person name="Aqrawi P."/>
            <person name="Gross S."/>
            <person name="Joshi V."/>
            <person name="Fowler G."/>
            <person name="Nazareth L."/>
            <person name="Reid J."/>
            <person name="Worley K."/>
            <person name="Petrosino J."/>
            <person name="Highlander S."/>
            <person name="Gibbs R."/>
        </authorList>
    </citation>
    <scope>NUCLEOTIDE SEQUENCE [LARGE SCALE GENOMIC DNA]</scope>
    <source>
        <strain evidence="2 3">9715</strain>
    </source>
</reference>
<comment type="caution">
    <text evidence="2">The sequence shown here is derived from an EMBL/GenBank/DDBJ whole genome shotgun (WGS) entry which is preliminary data.</text>
</comment>
<dbReference type="GO" id="GO:0005509">
    <property type="term" value="F:calcium ion binding"/>
    <property type="evidence" value="ECO:0007669"/>
    <property type="project" value="InterPro"/>
</dbReference>
<dbReference type="Pfam" id="PF00353">
    <property type="entry name" value="HemolysinCabind"/>
    <property type="match status" value="1"/>
</dbReference>
<dbReference type="PRINTS" id="PR00313">
    <property type="entry name" value="CABNDNGRPT"/>
</dbReference>
<sequence>MAESKRIDLTNYYNPLVGKITLHPKTALNHYLWNSPTEPNWDDIRNNLDGNKWRTGENASRKVIQLDASEHMTVGPGRFVSAVDFQYFRDFFNHKDLAPGTYTVNGRNGSNNLDNILGGENAADGLSVNFYQYTHPLGTDFVERAFVFGSETYEVTADNANKDLLFIVHDDGSKEIRGLKITPIERPDVDENGNIQGDDNFDFESSTLGIQQVNNGLKVELDPLKTGITVPIEYTGDVDALTITGSDFYQLEDKKAAYTLARLAVGDKGYLSSASALKPILMSSEFYTKVFNELVWREAKEKAEDIREILEKIRESVNGPIVIDLDGDGVETISSNEGISFDHDKNGSKEQTGWAGKDDGQLAMDLNRNGNIDDGGELFGNNTLLADGKTKAAGGFEALAQYDSNDNGLIDEGDEHWNDLLVWQDVNSDGVAGEGELKSLGETGIVSINLDYDETGKQDENGNLHKQSSLANWRDGNTTDTVDVWFRAENFANAPVNKFTHTEEIDHLPEVISVGDIYNLRDAMTQDETLLAQVKAYISDPTQEKLEDLVYQWTGTVGVEPKGEHKHVDMRKLAVLEKLVGESLDIKLSKDTGKKVEEVFDQFADYVAGNIKIQGLYDKQIGGQMLTADADGNISADWLSVNLHMDKLLMEKDIEKASEMAEAIADALTYNDQLSEYMIGAAQGFTAAISHYGEVADLKKLAELNGTVGDDGNNHLKAGSEHNILLEGAVLFGDEGNDKLKGGKDNDVLVGGAGNDKLEGKGGSDLYVFEKDFGKDKIDSDDDDDGSDVIRFAEYLQSDLNFVRSSDNLVITTKEGDNALKVEDFFEDGKDGASIDSIVFADYSFLDKNAIKDLA</sequence>
<dbReference type="InterPro" id="IPR011049">
    <property type="entry name" value="Serralysin-like_metalloprot_C"/>
</dbReference>
<dbReference type="SUPFAM" id="SSF51120">
    <property type="entry name" value="beta-Roll"/>
    <property type="match status" value="1"/>
</dbReference>
<evidence type="ECO:0000313" key="3">
    <source>
        <dbReference type="Proteomes" id="UP000005336"/>
    </source>
</evidence>
<accession>G4CLR1</accession>
<dbReference type="HOGENOM" id="CLU_334220_0_0_4"/>
<dbReference type="PANTHER" id="PTHR39431">
    <property type="entry name" value="FRPA/C-RELATED PROTEIN"/>
    <property type="match status" value="1"/>
</dbReference>
<dbReference type="Proteomes" id="UP000005336">
    <property type="component" value="Unassembled WGS sequence"/>
</dbReference>
<dbReference type="PANTHER" id="PTHR39431:SF1">
    <property type="entry name" value="FRPA_C-RELATED PROTEIN"/>
    <property type="match status" value="1"/>
</dbReference>
<feature type="non-terminal residue" evidence="2">
    <location>
        <position position="855"/>
    </location>
</feature>
<dbReference type="Gene3D" id="2.150.10.10">
    <property type="entry name" value="Serralysin-like metalloprotease, C-terminal"/>
    <property type="match status" value="1"/>
</dbReference>
<protein>
    <submittedName>
        <fullName evidence="2">RTX toxin protein</fullName>
    </submittedName>
</protein>
<name>G4CLR1_9NEIS</name>
<proteinExistence type="predicted"/>
<organism evidence="2 3">
    <name type="scientific">Neisseria wadsworthii 9715</name>
    <dbReference type="NCBI Taxonomy" id="1030841"/>
    <lineage>
        <taxon>Bacteria</taxon>
        <taxon>Pseudomonadati</taxon>
        <taxon>Pseudomonadota</taxon>
        <taxon>Betaproteobacteria</taxon>
        <taxon>Neisseriales</taxon>
        <taxon>Neisseriaceae</taxon>
        <taxon>Neisseria</taxon>
    </lineage>
</organism>